<dbReference type="HOGENOM" id="CLU_025443_3_1_5"/>
<dbReference type="PROSITE" id="PS51318">
    <property type="entry name" value="TAT"/>
    <property type="match status" value="1"/>
</dbReference>
<protein>
    <submittedName>
        <fullName evidence="4">Putative metallophosphoesterase YkuE</fullName>
    </submittedName>
</protein>
<dbReference type="PANTHER" id="PTHR31302">
    <property type="entry name" value="TRANSMEMBRANE PROTEIN WITH METALLOPHOSPHOESTERASE DOMAIN-RELATED"/>
    <property type="match status" value="1"/>
</dbReference>
<name>A0A068T9R0_NEOGA</name>
<dbReference type="RefSeq" id="WP_038544891.1">
    <property type="nucleotide sequence ID" value="NZ_HG938355.1"/>
</dbReference>
<dbReference type="EMBL" id="HG938355">
    <property type="protein sequence ID" value="CDN55257.1"/>
    <property type="molecule type" value="Genomic_DNA"/>
</dbReference>
<keyword evidence="1" id="KW-0479">Metal-binding</keyword>
<dbReference type="InterPro" id="IPR051158">
    <property type="entry name" value="Metallophosphoesterase_sf"/>
</dbReference>
<dbReference type="GO" id="GO:0046872">
    <property type="term" value="F:metal ion binding"/>
    <property type="evidence" value="ECO:0007669"/>
    <property type="project" value="UniProtKB-KW"/>
</dbReference>
<dbReference type="InterPro" id="IPR006311">
    <property type="entry name" value="TAT_signal"/>
</dbReference>
<organism evidence="4 5">
    <name type="scientific">Neorhizobium galegae bv. officinalis bv. officinalis str. HAMBI 1141</name>
    <dbReference type="NCBI Taxonomy" id="1028801"/>
    <lineage>
        <taxon>Bacteria</taxon>
        <taxon>Pseudomonadati</taxon>
        <taxon>Pseudomonadota</taxon>
        <taxon>Alphaproteobacteria</taxon>
        <taxon>Hyphomicrobiales</taxon>
        <taxon>Rhizobiaceae</taxon>
        <taxon>Rhizobium/Agrobacterium group</taxon>
        <taxon>Neorhizobium</taxon>
    </lineage>
</organism>
<dbReference type="KEGG" id="ngl:RG1141_CH29210"/>
<dbReference type="PANTHER" id="PTHR31302:SF31">
    <property type="entry name" value="PHOSPHODIESTERASE YAEI"/>
    <property type="match status" value="1"/>
</dbReference>
<evidence type="ECO:0000256" key="1">
    <source>
        <dbReference type="ARBA" id="ARBA00022723"/>
    </source>
</evidence>
<evidence type="ECO:0000259" key="3">
    <source>
        <dbReference type="Pfam" id="PF00149"/>
    </source>
</evidence>
<dbReference type="Gene3D" id="3.60.21.10">
    <property type="match status" value="1"/>
</dbReference>
<dbReference type="CDD" id="cd07385">
    <property type="entry name" value="MPP_YkuE_C"/>
    <property type="match status" value="1"/>
</dbReference>
<feature type="domain" description="Calcineurin-like phosphoesterase" evidence="3">
    <location>
        <begin position="51"/>
        <end position="238"/>
    </location>
</feature>
<evidence type="ECO:0000313" key="5">
    <source>
        <dbReference type="Proteomes" id="UP000028186"/>
    </source>
</evidence>
<dbReference type="GO" id="GO:0009245">
    <property type="term" value="P:lipid A biosynthetic process"/>
    <property type="evidence" value="ECO:0007669"/>
    <property type="project" value="TreeGrafter"/>
</dbReference>
<dbReference type="eggNOG" id="COG1408">
    <property type="taxonomic scope" value="Bacteria"/>
</dbReference>
<accession>A0A068T9R0</accession>
<reference evidence="5" key="1">
    <citation type="journal article" date="2014" name="BMC Genomics">
        <title>Genome sequencing of two Neorhizobium galegae strains reveals a noeT gene responsible for the unusual acetylation of the nodulation factors.</title>
        <authorList>
            <person name="Osterman J."/>
            <person name="Marsh J."/>
            <person name="Laine P.K."/>
            <person name="Zeng Z."/>
            <person name="Alatalo E."/>
            <person name="Sullivan J.T."/>
            <person name="Young J.P."/>
            <person name="Thomas-Oates J."/>
            <person name="Paulin L."/>
            <person name="Lindstrom K."/>
        </authorList>
    </citation>
    <scope>NUCLEOTIDE SEQUENCE [LARGE SCALE GENOMIC DNA]</scope>
    <source>
        <strain evidence="5">HAMBI 1141</strain>
    </source>
</reference>
<sequence>MISRRGFLTSLTGGVAAFLALAGYAVAEPLVRLRVARNALTPPGWTPGLKLRIVALADFHACKPWMPVERIASICEAANALEPDVILLLGDYVSGMRFITDHVPPDAWAGALSSLKAPLGTHAILGNHDWWQDSEVQASGEGVPFGRRALEAAGIPVYSNRAARFEKDGRPFWLAGIEDQIALLPDEKTRHWTRGKDDLPATLAQITDDAPVILMAHEPDIFPTVPDRISLTLSGHMHGGQVRLFGWAPIVPSRYGSRYLYGHVQESGRNIIISGGLGCSGLPVRFGAPPEINVIDLG</sequence>
<evidence type="ECO:0000313" key="4">
    <source>
        <dbReference type="EMBL" id="CDN55257.1"/>
    </source>
</evidence>
<dbReference type="AlphaFoldDB" id="A0A068T9R0"/>
<dbReference type="InterPro" id="IPR004843">
    <property type="entry name" value="Calcineurin-like_PHP"/>
</dbReference>
<proteinExistence type="predicted"/>
<gene>
    <name evidence="4" type="primary">ykuE</name>
    <name evidence="4" type="ORF">RG1141_CH29210</name>
</gene>
<dbReference type="GO" id="GO:0016020">
    <property type="term" value="C:membrane"/>
    <property type="evidence" value="ECO:0007669"/>
    <property type="project" value="GOC"/>
</dbReference>
<dbReference type="GO" id="GO:0008758">
    <property type="term" value="F:UDP-2,3-diacylglucosamine hydrolase activity"/>
    <property type="evidence" value="ECO:0007669"/>
    <property type="project" value="TreeGrafter"/>
</dbReference>
<evidence type="ECO:0000256" key="2">
    <source>
        <dbReference type="ARBA" id="ARBA00022801"/>
    </source>
</evidence>
<keyword evidence="2" id="KW-0378">Hydrolase</keyword>
<dbReference type="Proteomes" id="UP000028186">
    <property type="component" value="Chromosome I"/>
</dbReference>
<dbReference type="PATRIC" id="fig|1028801.3.peg.2977"/>
<dbReference type="InterPro" id="IPR029052">
    <property type="entry name" value="Metallo-depent_PP-like"/>
</dbReference>
<dbReference type="SUPFAM" id="SSF56300">
    <property type="entry name" value="Metallo-dependent phosphatases"/>
    <property type="match status" value="1"/>
</dbReference>
<dbReference type="Pfam" id="PF00149">
    <property type="entry name" value="Metallophos"/>
    <property type="match status" value="1"/>
</dbReference>